<gene>
    <name evidence="5" type="ORF">IPOD504_LOCUS2916</name>
</gene>
<dbReference type="PANTHER" id="PTHR39957:SF1">
    <property type="entry name" value="AT09846P1-RELATED"/>
    <property type="match status" value="1"/>
</dbReference>
<protein>
    <recommendedName>
        <fullName evidence="4">Single domain-containing protein</fullName>
    </recommendedName>
</protein>
<evidence type="ECO:0000256" key="2">
    <source>
        <dbReference type="ARBA" id="ARBA00022525"/>
    </source>
</evidence>
<reference evidence="5" key="1">
    <citation type="submission" date="2022-03" db="EMBL/GenBank/DDBJ databases">
        <authorList>
            <person name="Martin H S."/>
        </authorList>
    </citation>
    <scope>NUCLEOTIDE SEQUENCE</scope>
</reference>
<dbReference type="Pfam" id="PF15430">
    <property type="entry name" value="SVWC"/>
    <property type="match status" value="1"/>
</dbReference>
<evidence type="ECO:0000256" key="1">
    <source>
        <dbReference type="ARBA" id="ARBA00004613"/>
    </source>
</evidence>
<evidence type="ECO:0000313" key="6">
    <source>
        <dbReference type="Proteomes" id="UP000837857"/>
    </source>
</evidence>
<evidence type="ECO:0000313" key="5">
    <source>
        <dbReference type="EMBL" id="CAH2041120.1"/>
    </source>
</evidence>
<dbReference type="SMART" id="SM01318">
    <property type="entry name" value="SVWC"/>
    <property type="match status" value="1"/>
</dbReference>
<accession>A0ABN8HTH0</accession>
<comment type="subcellular location">
    <subcellularLocation>
        <location evidence="1">Secreted</location>
    </subcellularLocation>
</comment>
<keyword evidence="6" id="KW-1185">Reference proteome</keyword>
<dbReference type="InterPro" id="IPR053308">
    <property type="entry name" value="Vago-like"/>
</dbReference>
<dbReference type="EMBL" id="OW152825">
    <property type="protein sequence ID" value="CAH2041120.1"/>
    <property type="molecule type" value="Genomic_DNA"/>
</dbReference>
<name>A0ABN8HTH0_9NEOP</name>
<feature type="non-terminal residue" evidence="5">
    <location>
        <position position="110"/>
    </location>
</feature>
<sequence length="110" mass="12267">MAGKILCLTLVVGVAWAATWQGRPPQKPKEFANKEGCYIDEVKDVIPYGSVLTPIGHCFRIECNQDLIHYASCGVVNTDDPNCYITETDLSRRYPDCCPTIKCDIDNNLI</sequence>
<evidence type="ECO:0000259" key="4">
    <source>
        <dbReference type="SMART" id="SM01318"/>
    </source>
</evidence>
<feature type="signal peptide" evidence="3">
    <location>
        <begin position="1"/>
        <end position="17"/>
    </location>
</feature>
<dbReference type="PANTHER" id="PTHR39957">
    <property type="entry name" value="AT09846P1-RELATED"/>
    <property type="match status" value="1"/>
</dbReference>
<keyword evidence="2" id="KW-0964">Secreted</keyword>
<organism evidence="5 6">
    <name type="scientific">Iphiclides podalirius</name>
    <name type="common">scarce swallowtail</name>
    <dbReference type="NCBI Taxonomy" id="110791"/>
    <lineage>
        <taxon>Eukaryota</taxon>
        <taxon>Metazoa</taxon>
        <taxon>Ecdysozoa</taxon>
        <taxon>Arthropoda</taxon>
        <taxon>Hexapoda</taxon>
        <taxon>Insecta</taxon>
        <taxon>Pterygota</taxon>
        <taxon>Neoptera</taxon>
        <taxon>Endopterygota</taxon>
        <taxon>Lepidoptera</taxon>
        <taxon>Glossata</taxon>
        <taxon>Ditrysia</taxon>
        <taxon>Papilionoidea</taxon>
        <taxon>Papilionidae</taxon>
        <taxon>Papilioninae</taxon>
        <taxon>Iphiclides</taxon>
    </lineage>
</organism>
<dbReference type="Proteomes" id="UP000837857">
    <property type="component" value="Chromosome 13"/>
</dbReference>
<feature type="domain" description="Single" evidence="4">
    <location>
        <begin position="37"/>
        <end position="103"/>
    </location>
</feature>
<evidence type="ECO:0000256" key="3">
    <source>
        <dbReference type="SAM" id="SignalP"/>
    </source>
</evidence>
<dbReference type="InterPro" id="IPR029277">
    <property type="entry name" value="SVWC_dom"/>
</dbReference>
<keyword evidence="3" id="KW-0732">Signal</keyword>
<proteinExistence type="predicted"/>
<feature type="chain" id="PRO_5045863050" description="Single domain-containing protein" evidence="3">
    <location>
        <begin position="18"/>
        <end position="110"/>
    </location>
</feature>